<dbReference type="EMBL" id="KK785069">
    <property type="protein sequence ID" value="KDO50787.1"/>
    <property type="molecule type" value="Genomic_DNA"/>
</dbReference>
<dbReference type="Proteomes" id="UP000027120">
    <property type="component" value="Unassembled WGS sequence"/>
</dbReference>
<protein>
    <recommendedName>
        <fullName evidence="10">PsbQ-like protein 3, chloroplastic</fullName>
    </recommendedName>
</protein>
<reference evidence="8 9" key="1">
    <citation type="submission" date="2014-04" db="EMBL/GenBank/DDBJ databases">
        <authorList>
            <consortium name="International Citrus Genome Consortium"/>
            <person name="Gmitter F."/>
            <person name="Chen C."/>
            <person name="Farmerie W."/>
            <person name="Harkins T."/>
            <person name="Desany B."/>
            <person name="Mohiuddin M."/>
            <person name="Kodira C."/>
            <person name="Borodovsky M."/>
            <person name="Lomsadze A."/>
            <person name="Burns P."/>
            <person name="Jenkins J."/>
            <person name="Prochnik S."/>
            <person name="Shu S."/>
            <person name="Chapman J."/>
            <person name="Pitluck S."/>
            <person name="Schmutz J."/>
            <person name="Rokhsar D."/>
        </authorList>
    </citation>
    <scope>NUCLEOTIDE SEQUENCE</scope>
</reference>
<dbReference type="AlphaFoldDB" id="A0A067E6V8"/>
<sequence>MALKPLVSKCTLPHLYPTFMCYQQPAFRSKGMPQNVLQCNISRRIGVIAVTASTMLAREAIFREDIANAFEFRMVAPDQTVEQAESGIRYHAQSLLHVKALLESESWSEVQKALRASSASLKQDIYTLINNKPATERPQLRKLYSDLFNGVTKLDYAARDKDVSRVHQCYENVVVALDSILSRL</sequence>
<evidence type="ECO:0000256" key="7">
    <source>
        <dbReference type="ARBA" id="ARBA00035649"/>
    </source>
</evidence>
<dbReference type="PANTHER" id="PTHR33399">
    <property type="entry name" value="OXYGEN-EVOLVING ENHANCER PROTEIN 3-1, CHLOROPLASTIC"/>
    <property type="match status" value="1"/>
</dbReference>
<evidence type="ECO:0000313" key="8">
    <source>
        <dbReference type="EMBL" id="KDO50788.1"/>
    </source>
</evidence>
<dbReference type="eggNOG" id="ENOG502S24S">
    <property type="taxonomic scope" value="Eukaryota"/>
</dbReference>
<name>A0A067E6V8_CITSI</name>
<keyword evidence="2" id="KW-0150">Chloroplast</keyword>
<gene>
    <name evidence="8" type="ORF">CISIN_1g030036mg</name>
</gene>
<dbReference type="PANTHER" id="PTHR33399:SF6">
    <property type="entry name" value="PSBQ-LIKE PROTEIN 3, CHLOROPLASTIC"/>
    <property type="match status" value="1"/>
</dbReference>
<proteinExistence type="inferred from homology"/>
<evidence type="ECO:0000256" key="6">
    <source>
        <dbReference type="ARBA" id="ARBA00023136"/>
    </source>
</evidence>
<dbReference type="SMR" id="A0A067E6V8"/>
<dbReference type="GO" id="GO:0009507">
    <property type="term" value="C:chloroplast"/>
    <property type="evidence" value="ECO:0000318"/>
    <property type="project" value="GO_Central"/>
</dbReference>
<evidence type="ECO:0000256" key="2">
    <source>
        <dbReference type="ARBA" id="ARBA00022528"/>
    </source>
</evidence>
<organism evidence="8 9">
    <name type="scientific">Citrus sinensis</name>
    <name type="common">Sweet orange</name>
    <name type="synonym">Citrus aurantium var. sinensis</name>
    <dbReference type="NCBI Taxonomy" id="2711"/>
    <lineage>
        <taxon>Eukaryota</taxon>
        <taxon>Viridiplantae</taxon>
        <taxon>Streptophyta</taxon>
        <taxon>Embryophyta</taxon>
        <taxon>Tracheophyta</taxon>
        <taxon>Spermatophyta</taxon>
        <taxon>Magnoliopsida</taxon>
        <taxon>eudicotyledons</taxon>
        <taxon>Gunneridae</taxon>
        <taxon>Pentapetalae</taxon>
        <taxon>rosids</taxon>
        <taxon>malvids</taxon>
        <taxon>Sapindales</taxon>
        <taxon>Rutaceae</taxon>
        <taxon>Aurantioideae</taxon>
        <taxon>Citrus</taxon>
    </lineage>
</organism>
<keyword evidence="4" id="KW-0809">Transit peptide</keyword>
<dbReference type="InterPro" id="IPR008797">
    <property type="entry name" value="PSII_PsbQ"/>
</dbReference>
<dbReference type="EMBL" id="KK785069">
    <property type="protein sequence ID" value="KDO50788.1"/>
    <property type="molecule type" value="Genomic_DNA"/>
</dbReference>
<dbReference type="GO" id="GO:0009535">
    <property type="term" value="C:chloroplast thylakoid membrane"/>
    <property type="evidence" value="ECO:0007669"/>
    <property type="project" value="UniProtKB-SubCell"/>
</dbReference>
<keyword evidence="9" id="KW-1185">Reference proteome</keyword>
<dbReference type="STRING" id="2711.A0A067E6V8"/>
<keyword evidence="6" id="KW-0472">Membrane</keyword>
<dbReference type="PaxDb" id="2711-XP_006482098.1"/>
<evidence type="ECO:0008006" key="10">
    <source>
        <dbReference type="Google" id="ProtNLM"/>
    </source>
</evidence>
<dbReference type="InterPro" id="IPR054099">
    <property type="entry name" value="PSII_PsbQ_pln"/>
</dbReference>
<dbReference type="GO" id="GO:0009654">
    <property type="term" value="C:photosystem II oxygen evolving complex"/>
    <property type="evidence" value="ECO:0007669"/>
    <property type="project" value="InterPro"/>
</dbReference>
<comment type="similarity">
    <text evidence="7">Belongs to the PsbQ family.</text>
</comment>
<evidence type="ECO:0000313" key="9">
    <source>
        <dbReference type="Proteomes" id="UP000027120"/>
    </source>
</evidence>
<dbReference type="InterPro" id="IPR023222">
    <property type="entry name" value="PsbQ-like_dom_sf"/>
</dbReference>
<evidence type="ECO:0000256" key="4">
    <source>
        <dbReference type="ARBA" id="ARBA00022946"/>
    </source>
</evidence>
<keyword evidence="5" id="KW-0793">Thylakoid</keyword>
<dbReference type="Pfam" id="PF05757">
    <property type="entry name" value="PsbQ"/>
    <property type="match status" value="1"/>
</dbReference>
<evidence type="ECO:0000256" key="3">
    <source>
        <dbReference type="ARBA" id="ARBA00022640"/>
    </source>
</evidence>
<evidence type="ECO:0000256" key="1">
    <source>
        <dbReference type="ARBA" id="ARBA00004622"/>
    </source>
</evidence>
<dbReference type="SUPFAM" id="SSF101112">
    <property type="entry name" value="Oxygen-evolving enhancer protein 3"/>
    <property type="match status" value="1"/>
</dbReference>
<keyword evidence="3" id="KW-0934">Plastid</keyword>
<evidence type="ECO:0000256" key="5">
    <source>
        <dbReference type="ARBA" id="ARBA00023078"/>
    </source>
</evidence>
<dbReference type="Gene3D" id="1.20.120.290">
    <property type="entry name" value="Oxygen-evolving enhancer protein 3 (PsbQ), four-helix up-down bundle"/>
    <property type="match status" value="1"/>
</dbReference>
<dbReference type="GO" id="GO:0009767">
    <property type="term" value="P:photosynthetic electron transport chain"/>
    <property type="evidence" value="ECO:0000318"/>
    <property type="project" value="GO_Central"/>
</dbReference>
<dbReference type="GO" id="GO:0019898">
    <property type="term" value="C:extrinsic component of membrane"/>
    <property type="evidence" value="ECO:0007669"/>
    <property type="project" value="InterPro"/>
</dbReference>
<dbReference type="GO" id="GO:0005509">
    <property type="term" value="F:calcium ion binding"/>
    <property type="evidence" value="ECO:0007669"/>
    <property type="project" value="InterPro"/>
</dbReference>
<dbReference type="FunFam" id="1.20.120.290:FF:000004">
    <property type="entry name" value="Oxygen-evolving enhancer protein 3"/>
    <property type="match status" value="1"/>
</dbReference>
<comment type="subcellular location">
    <subcellularLocation>
        <location evidence="1">Plastid</location>
        <location evidence="1">Chloroplast thylakoid membrane</location>
        <topology evidence="1">Peripheral membrane protein</topology>
        <orientation evidence="1">Lumenal side</orientation>
    </subcellularLocation>
</comment>
<accession>A0A067E6V8</accession>